<dbReference type="FunFam" id="1.20.5.110:FF:000040">
    <property type="entry name" value="SNAP25 homologous protein SNAP33"/>
    <property type="match status" value="1"/>
</dbReference>
<gene>
    <name evidence="8" type="ORF">LUZ63_018422</name>
</gene>
<evidence type="ECO:0000259" key="7">
    <source>
        <dbReference type="PROSITE" id="PS50192"/>
    </source>
</evidence>
<comment type="subcellular location">
    <subcellularLocation>
        <location evidence="1">Membrane</location>
    </subcellularLocation>
</comment>
<comment type="caution">
    <text evidence="8">The sequence shown here is derived from an EMBL/GenBank/DDBJ whole genome shotgun (WGS) entry which is preliminary data.</text>
</comment>
<comment type="similarity">
    <text evidence="2">Belongs to the SNAP-25 family.</text>
</comment>
<feature type="domain" description="T-SNARE coiled-coil homology" evidence="7">
    <location>
        <begin position="193"/>
        <end position="255"/>
    </location>
</feature>
<organism evidence="8 9">
    <name type="scientific">Rhynchospora breviuscula</name>
    <dbReference type="NCBI Taxonomy" id="2022672"/>
    <lineage>
        <taxon>Eukaryota</taxon>
        <taxon>Viridiplantae</taxon>
        <taxon>Streptophyta</taxon>
        <taxon>Embryophyta</taxon>
        <taxon>Tracheophyta</taxon>
        <taxon>Spermatophyta</taxon>
        <taxon>Magnoliopsida</taxon>
        <taxon>Liliopsida</taxon>
        <taxon>Poales</taxon>
        <taxon>Cyperaceae</taxon>
        <taxon>Cyperoideae</taxon>
        <taxon>Rhynchosporeae</taxon>
        <taxon>Rhynchospora</taxon>
    </lineage>
</organism>
<keyword evidence="3" id="KW-0813">Transport</keyword>
<sequence length="258" mass="28556">MPISRAGKSVGSGFSKKANPFDSDSDSDAPNTRPSRTSSVPTKSKAGSKSGPDFDNMSNQELESYAVNKAEETTEKVDDCLRIAEMIKEDATNTLVTLHKQGEQIHQTHQMAANIDQDLSRSEKLLNSLGGLFSMPWKPKKTREIKGPEVKLDDSLSKNINHKEQREKLGLTSGEQSNPRKYAEATNAMDKVQIEKAKQDDKIDDLSDMLGQLKNIALDMGSEVDRQNKALDNMHDDVDELNSRVKGANQRGRKLLGK</sequence>
<evidence type="ECO:0000313" key="8">
    <source>
        <dbReference type="EMBL" id="KAJ1687032.1"/>
    </source>
</evidence>
<dbReference type="CDD" id="cd15861">
    <property type="entry name" value="SNARE_SNAP25N_23N_29N_SEC9N"/>
    <property type="match status" value="1"/>
</dbReference>
<evidence type="ECO:0000256" key="2">
    <source>
        <dbReference type="ARBA" id="ARBA00009480"/>
    </source>
</evidence>
<dbReference type="InterPro" id="IPR044766">
    <property type="entry name" value="NPSN/SNAP25-like_N_SNARE"/>
</dbReference>
<keyword evidence="9" id="KW-1185">Reference proteome</keyword>
<dbReference type="GO" id="GO:0005484">
    <property type="term" value="F:SNAP receptor activity"/>
    <property type="evidence" value="ECO:0007669"/>
    <property type="project" value="InterPro"/>
</dbReference>
<proteinExistence type="inferred from homology"/>
<dbReference type="GO" id="GO:0015031">
    <property type="term" value="P:protein transport"/>
    <property type="evidence" value="ECO:0007669"/>
    <property type="project" value="UniProtKB-KW"/>
</dbReference>
<reference evidence="8" key="1">
    <citation type="journal article" date="2022" name="Cell">
        <title>Repeat-based holocentromeres influence genome architecture and karyotype evolution.</title>
        <authorList>
            <person name="Hofstatter P.G."/>
            <person name="Thangavel G."/>
            <person name="Lux T."/>
            <person name="Neumann P."/>
            <person name="Vondrak T."/>
            <person name="Novak P."/>
            <person name="Zhang M."/>
            <person name="Costa L."/>
            <person name="Castellani M."/>
            <person name="Scott A."/>
            <person name="Toegelov H."/>
            <person name="Fuchs J."/>
            <person name="Mata-Sucre Y."/>
            <person name="Dias Y."/>
            <person name="Vanzela A.L.L."/>
            <person name="Huettel B."/>
            <person name="Almeida C.C.S."/>
            <person name="Simkova H."/>
            <person name="Souza G."/>
            <person name="Pedrosa-Harand A."/>
            <person name="Macas J."/>
            <person name="Mayer K.F.X."/>
            <person name="Houben A."/>
            <person name="Marques A."/>
        </authorList>
    </citation>
    <scope>NUCLEOTIDE SEQUENCE</scope>
    <source>
        <strain evidence="8">RhyBre1mFocal</strain>
    </source>
</reference>
<dbReference type="PANTHER" id="PTHR19305">
    <property type="entry name" value="SYNAPTOSOMAL ASSOCIATED PROTEIN"/>
    <property type="match status" value="1"/>
</dbReference>
<dbReference type="Gene3D" id="1.20.5.110">
    <property type="match status" value="2"/>
</dbReference>
<dbReference type="FunFam" id="1.20.5.110:FF:000031">
    <property type="entry name" value="SNAP25 homologous protein SNAP33"/>
    <property type="match status" value="1"/>
</dbReference>
<dbReference type="EMBL" id="JAMQYH010000005">
    <property type="protein sequence ID" value="KAJ1687032.1"/>
    <property type="molecule type" value="Genomic_DNA"/>
</dbReference>
<dbReference type="GO" id="GO:0005886">
    <property type="term" value="C:plasma membrane"/>
    <property type="evidence" value="ECO:0007669"/>
    <property type="project" value="TreeGrafter"/>
</dbReference>
<dbReference type="SUPFAM" id="SSF58038">
    <property type="entry name" value="SNARE fusion complex"/>
    <property type="match status" value="2"/>
</dbReference>
<feature type="region of interest" description="Disordered" evidence="6">
    <location>
        <begin position="1"/>
        <end position="74"/>
    </location>
</feature>
<dbReference type="GO" id="GO:0031201">
    <property type="term" value="C:SNARE complex"/>
    <property type="evidence" value="ECO:0007669"/>
    <property type="project" value="InterPro"/>
</dbReference>
<keyword evidence="5" id="KW-0472">Membrane</keyword>
<dbReference type="Proteomes" id="UP001151287">
    <property type="component" value="Unassembled WGS sequence"/>
</dbReference>
<dbReference type="CDD" id="cd15841">
    <property type="entry name" value="SNARE_Qc"/>
    <property type="match status" value="1"/>
</dbReference>
<evidence type="ECO:0000256" key="4">
    <source>
        <dbReference type="ARBA" id="ARBA00022927"/>
    </source>
</evidence>
<feature type="compositionally biased region" description="Polar residues" evidence="6">
    <location>
        <begin position="28"/>
        <end position="47"/>
    </location>
</feature>
<evidence type="ECO:0000313" key="9">
    <source>
        <dbReference type="Proteomes" id="UP001151287"/>
    </source>
</evidence>
<dbReference type="SMART" id="SM00397">
    <property type="entry name" value="t_SNARE"/>
    <property type="match status" value="2"/>
</dbReference>
<evidence type="ECO:0000256" key="6">
    <source>
        <dbReference type="SAM" id="MobiDB-lite"/>
    </source>
</evidence>
<evidence type="ECO:0000256" key="1">
    <source>
        <dbReference type="ARBA" id="ARBA00004370"/>
    </source>
</evidence>
<dbReference type="GO" id="GO:0016192">
    <property type="term" value="P:vesicle-mediated transport"/>
    <property type="evidence" value="ECO:0007669"/>
    <property type="project" value="UniProtKB-ARBA"/>
</dbReference>
<name>A0A9Q0C4A0_9POAL</name>
<keyword evidence="4" id="KW-0653">Protein transport</keyword>
<evidence type="ECO:0000256" key="3">
    <source>
        <dbReference type="ARBA" id="ARBA00022448"/>
    </source>
</evidence>
<dbReference type="AlphaFoldDB" id="A0A9Q0C4A0"/>
<dbReference type="InterPro" id="IPR000727">
    <property type="entry name" value="T_SNARE_dom"/>
</dbReference>
<dbReference type="PANTHER" id="PTHR19305:SF34">
    <property type="entry name" value="OS02G0529500 PROTEIN"/>
    <property type="match status" value="1"/>
</dbReference>
<feature type="region of interest" description="Disordered" evidence="6">
    <location>
        <begin position="161"/>
        <end position="180"/>
    </location>
</feature>
<protein>
    <recommendedName>
        <fullName evidence="7">t-SNARE coiled-coil homology domain-containing protein</fullName>
    </recommendedName>
</protein>
<dbReference type="PROSITE" id="PS50192">
    <property type="entry name" value="T_SNARE"/>
    <property type="match status" value="1"/>
</dbReference>
<evidence type="ECO:0000256" key="5">
    <source>
        <dbReference type="ARBA" id="ARBA00023136"/>
    </source>
</evidence>
<dbReference type="OrthoDB" id="19261at2759"/>
<feature type="region of interest" description="Disordered" evidence="6">
    <location>
        <begin position="235"/>
        <end position="258"/>
    </location>
</feature>
<accession>A0A9Q0C4A0</accession>